<gene>
    <name evidence="1" type="ORF">A0O21_09150</name>
</gene>
<keyword evidence="2" id="KW-1185">Reference proteome</keyword>
<dbReference type="KEGG" id="spat:A0O21_09150"/>
<sequence length="75" mass="8817">MKPPEDKSLRKRLRFQQSYYSTYFKFVKRFLKKLFLQKGRPYSDTLAKLANAGPASSFLRIEQLVLSADFTLCFS</sequence>
<reference evidence="2" key="2">
    <citation type="submission" date="2016-03" db="EMBL/GenBank/DDBJ databases">
        <title>Streptococcus antelopensis sp. nov., isolated from the feces of the Tibetan antelope (Pantholops hodgsonii) in Hoh Xil National Nature Reserve, Qinghai, China.</title>
        <authorList>
            <person name="Bai X."/>
        </authorList>
    </citation>
    <scope>NUCLEOTIDE SEQUENCE [LARGE SCALE GENOMIC DNA]</scope>
    <source>
        <strain evidence="2">TA 26</strain>
    </source>
</reference>
<name>A0A172Q9T1_9STRE</name>
<accession>A0A172Q9T1</accession>
<proteinExistence type="predicted"/>
<evidence type="ECO:0000313" key="1">
    <source>
        <dbReference type="EMBL" id="AND80155.1"/>
    </source>
</evidence>
<protein>
    <submittedName>
        <fullName evidence="1">Uncharacterized protein</fullName>
    </submittedName>
</protein>
<reference evidence="1 2" key="1">
    <citation type="journal article" date="2016" name="Int. J. Syst. Evol. Microbiol.">
        <title>Streptococcuspantholopis sp. nov., isolated from faeces of the Tibetan antelope (Pantholops hodgsonii).</title>
        <authorList>
            <person name="Bai X."/>
            <person name="Xiong Y."/>
            <person name="Lu S."/>
            <person name="Jin D."/>
            <person name="Lai X."/>
            <person name="Yang J."/>
            <person name="Niu L."/>
            <person name="Hu S."/>
            <person name="Meng X."/>
            <person name="Pu J."/>
            <person name="Ye C."/>
            <person name="Xu J."/>
        </authorList>
    </citation>
    <scope>NUCLEOTIDE SEQUENCE [LARGE SCALE GENOMIC DNA]</scope>
    <source>
        <strain evidence="1 2">TA 26</strain>
    </source>
</reference>
<evidence type="ECO:0000313" key="2">
    <source>
        <dbReference type="Proteomes" id="UP000077317"/>
    </source>
</evidence>
<dbReference type="AlphaFoldDB" id="A0A172Q9T1"/>
<dbReference type="Proteomes" id="UP000077317">
    <property type="component" value="Chromosome"/>
</dbReference>
<organism evidence="1 2">
    <name type="scientific">Streptococcus pantholopis</name>
    <dbReference type="NCBI Taxonomy" id="1811193"/>
    <lineage>
        <taxon>Bacteria</taxon>
        <taxon>Bacillati</taxon>
        <taxon>Bacillota</taxon>
        <taxon>Bacilli</taxon>
        <taxon>Lactobacillales</taxon>
        <taxon>Streptococcaceae</taxon>
        <taxon>Streptococcus</taxon>
    </lineage>
</organism>
<dbReference type="EMBL" id="CP014699">
    <property type="protein sequence ID" value="AND80155.1"/>
    <property type="molecule type" value="Genomic_DNA"/>
</dbReference>